<evidence type="ECO:0000313" key="2">
    <source>
        <dbReference type="Proteomes" id="UP001212042"/>
    </source>
</evidence>
<dbReference type="Proteomes" id="UP001212042">
    <property type="component" value="Unassembled WGS sequence"/>
</dbReference>
<organism evidence="1 2">
    <name type="scientific">Pseudomonas aestuarii</name>
    <dbReference type="NCBI Taxonomy" id="3018340"/>
    <lineage>
        <taxon>Bacteria</taxon>
        <taxon>Pseudomonadati</taxon>
        <taxon>Pseudomonadota</taxon>
        <taxon>Gammaproteobacteria</taxon>
        <taxon>Pseudomonadales</taxon>
        <taxon>Pseudomonadaceae</taxon>
        <taxon>Pseudomonas</taxon>
    </lineage>
</organism>
<keyword evidence="2" id="KW-1185">Reference proteome</keyword>
<dbReference type="EMBL" id="JAQJZJ010000009">
    <property type="protein sequence ID" value="MDA7088427.1"/>
    <property type="molecule type" value="Genomic_DNA"/>
</dbReference>
<dbReference type="RefSeq" id="WP_271349317.1">
    <property type="nucleotide sequence ID" value="NZ_JAQJZJ010000009.1"/>
</dbReference>
<name>A0ABT4XJS2_9PSED</name>
<evidence type="ECO:0000313" key="1">
    <source>
        <dbReference type="EMBL" id="MDA7088427.1"/>
    </source>
</evidence>
<sequence>MVLDLRNLITRNTFSRKEKVLLLLAHEHEQETSVARIKELAIQSGLREISKWNISQLLSDLGELATRLPNGWIITNAGLDHLESIGILKSRPAKETQATLREYSSKISSTSTKAFVEEGIEALELGLFRSAVVLSWIGAISILYEKVIADHLKNFNAEALNRNPRWKEAKTSDDLSKMKEFDFLQIIVAISIIGKNTKDELEQCLKLRNTCGHPNSHAIGEHRVTSHMETLILNVFSRF</sequence>
<evidence type="ECO:0008006" key="3">
    <source>
        <dbReference type="Google" id="ProtNLM"/>
    </source>
</evidence>
<accession>A0ABT4XJS2</accession>
<gene>
    <name evidence="1" type="ORF">PH586_18765</name>
</gene>
<comment type="caution">
    <text evidence="1">The sequence shown here is derived from an EMBL/GenBank/DDBJ whole genome shotgun (WGS) entry which is preliminary data.</text>
</comment>
<proteinExistence type="predicted"/>
<reference evidence="1 2" key="1">
    <citation type="submission" date="2023-01" db="EMBL/GenBank/DDBJ databases">
        <title>Pseudomonas SA3-5T sp. nov., isolated from tidal flat sediment.</title>
        <authorList>
            <person name="Kim H.S."/>
            <person name="Kim J.-S."/>
            <person name="Suh M.K."/>
            <person name="Eom M.K."/>
            <person name="Lee J.-S."/>
        </authorList>
    </citation>
    <scope>NUCLEOTIDE SEQUENCE [LARGE SCALE GENOMIC DNA]</scope>
    <source>
        <strain evidence="1 2">SA3-5</strain>
    </source>
</reference>
<protein>
    <recommendedName>
        <fullName evidence="3">DUF4145 domain-containing protein</fullName>
    </recommendedName>
</protein>